<reference evidence="1" key="1">
    <citation type="submission" date="2017-07" db="EMBL/GenBank/DDBJ databases">
        <title>Taro Niue Genome Assembly and Annotation.</title>
        <authorList>
            <person name="Atibalentja N."/>
            <person name="Keating K."/>
            <person name="Fields C.J."/>
        </authorList>
    </citation>
    <scope>NUCLEOTIDE SEQUENCE</scope>
    <source>
        <strain evidence="1">Niue_2</strain>
        <tissue evidence="1">Leaf</tissue>
    </source>
</reference>
<evidence type="ECO:0000313" key="1">
    <source>
        <dbReference type="EMBL" id="MQL69406.1"/>
    </source>
</evidence>
<keyword evidence="2" id="KW-1185">Reference proteome</keyword>
<comment type="caution">
    <text evidence="1">The sequence shown here is derived from an EMBL/GenBank/DDBJ whole genome shotgun (WGS) entry which is preliminary data.</text>
</comment>
<sequence length="80" mass="9548">MQVLTSEDDVDGFRWWLVQWLKAMEIVYYLAVDYPHTLHLRRIYSYNLDGWLYNFCSRASFFTSLGSRTWTSGPLQRCDG</sequence>
<dbReference type="AlphaFoldDB" id="A0A843TGN9"/>
<gene>
    <name evidence="1" type="ORF">Taro_001708</name>
</gene>
<evidence type="ECO:0000313" key="2">
    <source>
        <dbReference type="Proteomes" id="UP000652761"/>
    </source>
</evidence>
<organism evidence="1 2">
    <name type="scientific">Colocasia esculenta</name>
    <name type="common">Wild taro</name>
    <name type="synonym">Arum esculentum</name>
    <dbReference type="NCBI Taxonomy" id="4460"/>
    <lineage>
        <taxon>Eukaryota</taxon>
        <taxon>Viridiplantae</taxon>
        <taxon>Streptophyta</taxon>
        <taxon>Embryophyta</taxon>
        <taxon>Tracheophyta</taxon>
        <taxon>Spermatophyta</taxon>
        <taxon>Magnoliopsida</taxon>
        <taxon>Liliopsida</taxon>
        <taxon>Araceae</taxon>
        <taxon>Aroideae</taxon>
        <taxon>Colocasieae</taxon>
        <taxon>Colocasia</taxon>
    </lineage>
</organism>
<accession>A0A843TGN9</accession>
<protein>
    <submittedName>
        <fullName evidence="1">Uncharacterized protein</fullName>
    </submittedName>
</protein>
<proteinExistence type="predicted"/>
<dbReference type="Proteomes" id="UP000652761">
    <property type="component" value="Unassembled WGS sequence"/>
</dbReference>
<dbReference type="EMBL" id="NMUH01000036">
    <property type="protein sequence ID" value="MQL69406.1"/>
    <property type="molecule type" value="Genomic_DNA"/>
</dbReference>
<name>A0A843TGN9_COLES</name>